<comment type="subunit">
    <text evidence="10">Component of the Sec protein translocase complex. Heterotrimer consisting of SecY, SecE and SecG subunits. The heterotrimers can form oligomers, although 1 heterotrimer is thought to be able to translocate proteins. Interacts with the ribosome. Interacts with SecDF, and other proteins may be involved. Interacts with SecA.</text>
</comment>
<feature type="transmembrane region" description="Helical" evidence="10">
    <location>
        <begin position="115"/>
        <end position="135"/>
    </location>
</feature>
<evidence type="ECO:0000313" key="13">
    <source>
        <dbReference type="Proteomes" id="UP000192288"/>
    </source>
</evidence>
<keyword evidence="5 10" id="KW-0653">Protein transport</keyword>
<keyword evidence="4 10" id="KW-0812">Transmembrane</keyword>
<evidence type="ECO:0000256" key="3">
    <source>
        <dbReference type="ARBA" id="ARBA00022448"/>
    </source>
</evidence>
<evidence type="ECO:0000256" key="9">
    <source>
        <dbReference type="ARBA" id="ARBA00039733"/>
    </source>
</evidence>
<comment type="similarity">
    <text evidence="2 10 11">Belongs to the SecY/SEC61-alpha family.</text>
</comment>
<dbReference type="GO" id="GO:0005886">
    <property type="term" value="C:plasma membrane"/>
    <property type="evidence" value="ECO:0007669"/>
    <property type="project" value="UniProtKB-SubCell"/>
</dbReference>
<dbReference type="FunFam" id="1.10.3370.10:FF:000001">
    <property type="entry name" value="Preprotein translocase subunit SecY"/>
    <property type="match status" value="1"/>
</dbReference>
<evidence type="ECO:0000256" key="2">
    <source>
        <dbReference type="ARBA" id="ARBA00005751"/>
    </source>
</evidence>
<feature type="transmembrane region" description="Helical" evidence="10">
    <location>
        <begin position="51"/>
        <end position="70"/>
    </location>
</feature>
<dbReference type="GO" id="GO:0065002">
    <property type="term" value="P:intracellular protein transmembrane transport"/>
    <property type="evidence" value="ECO:0007669"/>
    <property type="project" value="UniProtKB-UniRule"/>
</dbReference>
<dbReference type="InterPro" id="IPR026593">
    <property type="entry name" value="SecY"/>
</dbReference>
<feature type="transmembrane region" description="Helical" evidence="10">
    <location>
        <begin position="20"/>
        <end position="39"/>
    </location>
</feature>
<gene>
    <name evidence="10" type="primary">secY</name>
    <name evidence="12" type="ORF">BMR96_04405</name>
</gene>
<feature type="transmembrane region" description="Helical" evidence="10">
    <location>
        <begin position="213"/>
        <end position="237"/>
    </location>
</feature>
<keyword evidence="8 10" id="KW-0472">Membrane</keyword>
<dbReference type="PRINTS" id="PR00303">
    <property type="entry name" value="SECYTRNLCASE"/>
</dbReference>
<dbReference type="GO" id="GO:0006605">
    <property type="term" value="P:protein targeting"/>
    <property type="evidence" value="ECO:0007669"/>
    <property type="project" value="UniProtKB-UniRule"/>
</dbReference>
<evidence type="ECO:0000313" key="12">
    <source>
        <dbReference type="EMBL" id="ORI97950.1"/>
    </source>
</evidence>
<evidence type="ECO:0000256" key="5">
    <source>
        <dbReference type="ARBA" id="ARBA00022927"/>
    </source>
</evidence>
<dbReference type="AlphaFoldDB" id="A0A1X0VE30"/>
<keyword evidence="10" id="KW-1003">Cell membrane</keyword>
<keyword evidence="7 10" id="KW-0811">Translocation</keyword>
<dbReference type="InterPro" id="IPR002208">
    <property type="entry name" value="SecY/SEC61-alpha"/>
</dbReference>
<keyword evidence="6 10" id="KW-1133">Transmembrane helix</keyword>
<dbReference type="NCBIfam" id="TIGR00967">
    <property type="entry name" value="3a0501s007"/>
    <property type="match status" value="1"/>
</dbReference>
<dbReference type="PROSITE" id="PS00755">
    <property type="entry name" value="SECY_1"/>
    <property type="match status" value="1"/>
</dbReference>
<dbReference type="STRING" id="33968.BMS77_00175"/>
<sequence>MLSTLFNAVREKDIRKKLGWTFLILFVYRIGTHITVPGVNPAAMSDMANSGLMNILNIFSGGGLMNYSLFAMGVSPYVTAQIVVQLLQLDIVPRFVEWSKQGEVGRRKLNNATRWLTLVLAFVQSVGITAGFNSLSSYGLVSQTNNVMSFIVIGSVMTIGTFFAMWLGEMITEKGLGNGVSMIIFAGIIAQAPEGLYEIFKENILQAGNGELLNGWVFMIVLLVAMILVVAFTTWSYEGTRRLQMQYTRSATSYGSEAYLPLKVNVSGVIPVIFASSFISTPQTVLLAFQDKYASAQWYQVMQQIFSMTTLPGAILYTVLIVIFTYFYAFVQVNPEKLAENLQKQGAYIVGVRPGDQTKAFVSKLLLNLSFVGSIFLGVVALVPLIASDVWGLNEKIGLGGTSLLISIGVALDLIRQIDGLMQKKNYVGFITKDQLAAREAING</sequence>
<feature type="transmembrane region" description="Helical" evidence="10">
    <location>
        <begin position="147"/>
        <end position="168"/>
    </location>
</feature>
<reference evidence="12 13" key="1">
    <citation type="journal article" date="2017" name="Front. Microbiol.">
        <title>Genomic Characterization of Dairy Associated Leuconostoc Species and Diversity of Leuconostocs in Undefined Mixed Mesophilic Starter Cultures.</title>
        <authorList>
            <person name="Frantzen C.A."/>
            <person name="Kot W."/>
            <person name="Pedersen T.B."/>
            <person name="Ardo Y.M."/>
            <person name="Broadbent J.R."/>
            <person name="Neve H."/>
            <person name="Hansen L.H."/>
            <person name="Dal Bello F."/>
            <person name="Ostlie H.M."/>
            <person name="Kleppen H.P."/>
            <person name="Vogensen F.K."/>
            <person name="Holo H."/>
        </authorList>
    </citation>
    <scope>NUCLEOTIDE SEQUENCE [LARGE SCALE GENOMIC DNA]</scope>
    <source>
        <strain evidence="12 13">LMGCF08</strain>
    </source>
</reference>
<evidence type="ECO:0000256" key="11">
    <source>
        <dbReference type="RuleBase" id="RU004349"/>
    </source>
</evidence>
<comment type="function">
    <text evidence="10">The central subunit of the protein translocation channel SecYEG. Consists of two halves formed by TMs 1-5 and 6-10. These two domains form a lateral gate at the front which open onto the bilayer between TMs 2 and 7, and are clamped together by SecE at the back. The channel is closed by both a pore ring composed of hydrophobic SecY resides and a short helix (helix 2A) on the extracellular side of the membrane which forms a plug. The plug probably moves laterally to allow the channel to open. The ring and the pore may move independently.</text>
</comment>
<evidence type="ECO:0000256" key="6">
    <source>
        <dbReference type="ARBA" id="ARBA00022989"/>
    </source>
</evidence>
<feature type="transmembrane region" description="Helical" evidence="10">
    <location>
        <begin position="397"/>
        <end position="415"/>
    </location>
</feature>
<dbReference type="Pfam" id="PF00344">
    <property type="entry name" value="SecY"/>
    <property type="match status" value="1"/>
</dbReference>
<comment type="caution">
    <text evidence="12">The sequence shown here is derived from an EMBL/GenBank/DDBJ whole genome shotgun (WGS) entry which is preliminary data.</text>
</comment>
<keyword evidence="3 10" id="KW-0813">Transport</keyword>
<evidence type="ECO:0000256" key="10">
    <source>
        <dbReference type="HAMAP-Rule" id="MF_01465"/>
    </source>
</evidence>
<protein>
    <recommendedName>
        <fullName evidence="9 10">Protein translocase subunit SecY</fullName>
    </recommendedName>
</protein>
<dbReference type="Proteomes" id="UP000192288">
    <property type="component" value="Unassembled WGS sequence"/>
</dbReference>
<dbReference type="PIRSF" id="PIRSF004557">
    <property type="entry name" value="SecY"/>
    <property type="match status" value="1"/>
</dbReference>
<evidence type="ECO:0000256" key="1">
    <source>
        <dbReference type="ARBA" id="ARBA00004141"/>
    </source>
</evidence>
<dbReference type="EMBL" id="MPLS01000011">
    <property type="protein sequence ID" value="ORI97950.1"/>
    <property type="molecule type" value="Genomic_DNA"/>
</dbReference>
<evidence type="ECO:0000256" key="8">
    <source>
        <dbReference type="ARBA" id="ARBA00023136"/>
    </source>
</evidence>
<feature type="transmembrane region" description="Helical" evidence="10">
    <location>
        <begin position="258"/>
        <end position="279"/>
    </location>
</feature>
<dbReference type="InterPro" id="IPR030659">
    <property type="entry name" value="SecY_CS"/>
</dbReference>
<dbReference type="RefSeq" id="WP_004911232.1">
    <property type="nucleotide sequence ID" value="NZ_MPLS01000011.1"/>
</dbReference>
<feature type="transmembrane region" description="Helical" evidence="10">
    <location>
        <begin position="314"/>
        <end position="331"/>
    </location>
</feature>
<proteinExistence type="inferred from homology"/>
<organism evidence="12 13">
    <name type="scientific">Leuconostoc pseudomesenteroides</name>
    <dbReference type="NCBI Taxonomy" id="33968"/>
    <lineage>
        <taxon>Bacteria</taxon>
        <taxon>Bacillati</taxon>
        <taxon>Bacillota</taxon>
        <taxon>Bacilli</taxon>
        <taxon>Lactobacillales</taxon>
        <taxon>Lactobacillaceae</taxon>
        <taxon>Leuconostoc</taxon>
    </lineage>
</organism>
<accession>A0A1X0VE30</accession>
<feature type="transmembrane region" description="Helical" evidence="10">
    <location>
        <begin position="365"/>
        <end position="385"/>
    </location>
</feature>
<evidence type="ECO:0000256" key="4">
    <source>
        <dbReference type="ARBA" id="ARBA00022692"/>
    </source>
</evidence>
<evidence type="ECO:0000256" key="7">
    <source>
        <dbReference type="ARBA" id="ARBA00023010"/>
    </source>
</evidence>
<dbReference type="GO" id="GO:0043952">
    <property type="term" value="P:protein transport by the Sec complex"/>
    <property type="evidence" value="ECO:0007669"/>
    <property type="project" value="UniProtKB-UniRule"/>
</dbReference>
<dbReference type="eggNOG" id="COG0201">
    <property type="taxonomic scope" value="Bacteria"/>
</dbReference>
<dbReference type="SUPFAM" id="SSF103491">
    <property type="entry name" value="Preprotein translocase SecY subunit"/>
    <property type="match status" value="1"/>
</dbReference>
<dbReference type="PANTHER" id="PTHR10906">
    <property type="entry name" value="SECY/SEC61-ALPHA FAMILY MEMBER"/>
    <property type="match status" value="1"/>
</dbReference>
<dbReference type="Gene3D" id="1.10.3370.10">
    <property type="entry name" value="SecY subunit domain"/>
    <property type="match status" value="1"/>
</dbReference>
<name>A0A1X0VE30_LEUPS</name>
<feature type="transmembrane region" description="Helical" evidence="10">
    <location>
        <begin position="175"/>
        <end position="193"/>
    </location>
</feature>
<comment type="subcellular location">
    <subcellularLocation>
        <location evidence="10">Cell membrane</location>
        <topology evidence="10">Multi-pass membrane protein</topology>
    </subcellularLocation>
    <subcellularLocation>
        <location evidence="1">Membrane</location>
        <topology evidence="1">Multi-pass membrane protein</topology>
    </subcellularLocation>
</comment>
<dbReference type="HAMAP" id="MF_01465">
    <property type="entry name" value="SecY"/>
    <property type="match status" value="1"/>
</dbReference>
<dbReference type="InterPro" id="IPR023201">
    <property type="entry name" value="SecY_dom_sf"/>
</dbReference>